<dbReference type="SUPFAM" id="SSF53448">
    <property type="entry name" value="Nucleotide-diphospho-sugar transferases"/>
    <property type="match status" value="1"/>
</dbReference>
<organism evidence="3 4">
    <name type="scientific">Christiangramia fulva</name>
    <dbReference type="NCBI Taxonomy" id="2126553"/>
    <lineage>
        <taxon>Bacteria</taxon>
        <taxon>Pseudomonadati</taxon>
        <taxon>Bacteroidota</taxon>
        <taxon>Flavobacteriia</taxon>
        <taxon>Flavobacteriales</taxon>
        <taxon>Flavobacteriaceae</taxon>
        <taxon>Christiangramia</taxon>
    </lineage>
</organism>
<proteinExistence type="predicted"/>
<sequence>MLDVSCIIINYNTSGFTFDCVKSIIENHDPDFKCEIIVIDNASRQEDFQKLDRDLKSLKGLPIKHIGSKINIGFGAGNMLGVQEASPSRYYAFINNDTLITAKNTLEELAQFMDNNAEIAVCSPQMLDEEGNFRVTIDHFSTLQREILKRSFLETFFPKKYLNRKKFYDNPTRVDYVQGSFLFVDAQDFNDVGGFDTNLFLYYEESDLCRRLLKQKGKLTYLYPYLTYIHYKSASIEKNIAIKKELKISLLYYIRKHFGFLAYKVLLTYMIIRYFFTCLVKPKYFPLFKVLWRGAHLSDSLKQKQVIIR</sequence>
<dbReference type="AlphaFoldDB" id="A0A2R3Z6C4"/>
<dbReference type="Proteomes" id="UP000241507">
    <property type="component" value="Chromosome"/>
</dbReference>
<protein>
    <submittedName>
        <fullName evidence="3">Glycosyltransferase family 2 protein</fullName>
    </submittedName>
</protein>
<dbReference type="InterPro" id="IPR001173">
    <property type="entry name" value="Glyco_trans_2-like"/>
</dbReference>
<name>A0A2R3Z6C4_9FLAO</name>
<keyword evidence="1" id="KW-0472">Membrane</keyword>
<feature type="transmembrane region" description="Helical" evidence="1">
    <location>
        <begin position="258"/>
        <end position="276"/>
    </location>
</feature>
<keyword evidence="4" id="KW-1185">Reference proteome</keyword>
<gene>
    <name evidence="3" type="ORF">C7S20_11475</name>
</gene>
<dbReference type="OrthoDB" id="9771846at2"/>
<dbReference type="RefSeq" id="WP_107012595.1">
    <property type="nucleotide sequence ID" value="NZ_CP028136.1"/>
</dbReference>
<evidence type="ECO:0000259" key="2">
    <source>
        <dbReference type="Pfam" id="PF00535"/>
    </source>
</evidence>
<dbReference type="GO" id="GO:0016740">
    <property type="term" value="F:transferase activity"/>
    <property type="evidence" value="ECO:0007669"/>
    <property type="project" value="UniProtKB-KW"/>
</dbReference>
<dbReference type="Pfam" id="PF00535">
    <property type="entry name" value="Glycos_transf_2"/>
    <property type="match status" value="1"/>
</dbReference>
<feature type="domain" description="Glycosyltransferase 2-like" evidence="2">
    <location>
        <begin position="5"/>
        <end position="172"/>
    </location>
</feature>
<reference evidence="4" key="1">
    <citation type="submission" date="2018-03" db="EMBL/GenBank/DDBJ databases">
        <title>Gramella fulva sp. nov., isolated from a dry surface of tidal flat.</title>
        <authorList>
            <person name="Hwang S.H."/>
            <person name="Hwang W.M."/>
            <person name="Kang K."/>
            <person name="Ahn T.-Y."/>
        </authorList>
    </citation>
    <scope>NUCLEOTIDE SEQUENCE [LARGE SCALE GENOMIC DNA]</scope>
    <source>
        <strain evidence="4">SH35</strain>
    </source>
</reference>
<keyword evidence="1" id="KW-1133">Transmembrane helix</keyword>
<evidence type="ECO:0000256" key="1">
    <source>
        <dbReference type="SAM" id="Phobius"/>
    </source>
</evidence>
<dbReference type="PANTHER" id="PTHR43179:SF7">
    <property type="entry name" value="RHAMNOSYLTRANSFERASE WBBL"/>
    <property type="match status" value="1"/>
</dbReference>
<keyword evidence="3" id="KW-0808">Transferase</keyword>
<accession>A0A2R3Z6C4</accession>
<dbReference type="EMBL" id="CP028136">
    <property type="protein sequence ID" value="AVR45819.1"/>
    <property type="molecule type" value="Genomic_DNA"/>
</dbReference>
<keyword evidence="1" id="KW-0812">Transmembrane</keyword>
<dbReference type="InterPro" id="IPR029044">
    <property type="entry name" value="Nucleotide-diphossugar_trans"/>
</dbReference>
<dbReference type="KEGG" id="grs:C7S20_11475"/>
<dbReference type="PANTHER" id="PTHR43179">
    <property type="entry name" value="RHAMNOSYLTRANSFERASE WBBL"/>
    <property type="match status" value="1"/>
</dbReference>
<evidence type="ECO:0000313" key="3">
    <source>
        <dbReference type="EMBL" id="AVR45819.1"/>
    </source>
</evidence>
<dbReference type="Gene3D" id="3.90.550.10">
    <property type="entry name" value="Spore Coat Polysaccharide Biosynthesis Protein SpsA, Chain A"/>
    <property type="match status" value="1"/>
</dbReference>
<evidence type="ECO:0000313" key="4">
    <source>
        <dbReference type="Proteomes" id="UP000241507"/>
    </source>
</evidence>